<protein>
    <submittedName>
        <fullName evidence="3">TIGR02099 family protein</fullName>
    </submittedName>
</protein>
<comment type="caution">
    <text evidence="3">The sequence shown here is derived from an EMBL/GenBank/DDBJ whole genome shotgun (WGS) entry which is preliminary data.</text>
</comment>
<evidence type="ECO:0000313" key="3">
    <source>
        <dbReference type="EMBL" id="MBM6704152.1"/>
    </source>
</evidence>
<feature type="transmembrane region" description="Helical" evidence="1">
    <location>
        <begin position="27"/>
        <end position="50"/>
    </location>
</feature>
<gene>
    <name evidence="3" type="ORF">H6A60_06590</name>
</gene>
<dbReference type="InterPro" id="IPR025263">
    <property type="entry name" value="YhdP_central"/>
</dbReference>
<sequence length="1350" mass="146088">MNFYVKRYGEFSRRARRPGEPNAKLHWLWSTLIALYFIAGFVILFTRWFVTTQLDDHLAAIESAVTDAFGVVVNAEHIEGGFHLIRPTLVLTNATLSRPGGPVSLTLPKVEAEFSWSSLWHLEPRFHALVVTAPKLTVRRLEKYKFDIAGFVLDAEEPAEESKPDSKRSFTSWLLGQDQLILKNGDFTYIDETRPNALPVTIRSAQAVFDQRLLDWRAAVRATLAEGKTVKHFEAKARIEKGLFTRSENPLTWKGEAYFHSDRINGASLLQRIGLSRYARSGEGAARAWVQFESGRVVSATADLALGRVVARFNSTLPPVRLSHLSGRFTYENDGAGGHAVAASALEFAGSDRRLRFGPAEITSACDTDASGSLLGCSFSASEISIDTLSQLAPSLPIPDSARSFLKSKPVSGMLRNVSASVRGDFANPANWSFNGGFTGLTLPAGDDALPGFRNLSGAVASARPGEFDLTLESYVSQLTFPGVFREPKLNFDAMTGFVRVRTDPHLRLDFENIRIKNGDASVTGSGSWEATGGAGTIDIGGEILSARAESVHKYLPNVVGDAALDYVEAGVRGGKASAGTWVVRGRLDDFPWDGPTKGLGIFKIETDVSGGILDFMPSHRLKKGGGFVAEEHWPLLTGIDAHLLFEGNRMLITGRRARSMKLAASAVRVEIPSYTGKDARLLVNGRIESDLGDALGYLNGTPFLRDILGDSFKDAKGKGRQTSLLTLSMPLQAPEKTKYAVESTLANAEFQYLPILPVAQKLGGSLLFDNAGIHAKAPLTGTLSGTPLRVSAATEKGTFRLDIEGRLTPEDGKRMLAQPWSDPLFGQMLGHADTRVRLELPLTEPAKWSLAGSSDLAGLALTLPEPFAKTEAAEWPVSFSWTPAGDKHRELRIALEKRADIDMHFEVRKEGLAPAGGTLALGTTLKPRTQGFDVAVAIPNIDLDAWSRLMSASGSVASASKEELLKTLEGDFLSQLSSATLKTEALRWSGETFDNIDSTLRHVDKIWHLRLQSEEAAGQVEFREPPSADGQPTLSVKLLRLHLPAAAESAMGEDIARAPRNWLPNLDVVVDDLRIGKRNIGKVEINARNLIENGRETWQIDHFAVRNRGGTLLGTGGWQSGGPNDPTGRSAVSLKADVRSVGEVLQSLDVVDVIHDAPGSLTLKADWKGMPVDFNFETLNGEIVGRTGAGQLIQIEPGAGRLLSLLSMQHLLRRLTLDFRDVAGRGFGFDSLSVNSTIANGMLHTEKSSMIGSAATVLIGGDVDLVNEVLDLKAIVLPSINAEGASLALAIANPAVGIGTLLAQFVLKDQISKMLSSEYEIRGTYDAPDIQKISRPFAGGADNEPLRKN</sequence>
<evidence type="ECO:0000259" key="2">
    <source>
        <dbReference type="Pfam" id="PF13116"/>
    </source>
</evidence>
<dbReference type="Proteomes" id="UP000715095">
    <property type="component" value="Unassembled WGS sequence"/>
</dbReference>
<keyword evidence="1" id="KW-1133">Transmembrane helix</keyword>
<keyword evidence="1" id="KW-0472">Membrane</keyword>
<dbReference type="InterPro" id="IPR011836">
    <property type="entry name" value="YhdP"/>
</dbReference>
<dbReference type="NCBIfam" id="TIGR02099">
    <property type="entry name" value="YhdP family protein"/>
    <property type="match status" value="1"/>
</dbReference>
<dbReference type="PANTHER" id="PTHR38690">
    <property type="entry name" value="PROTEASE-RELATED"/>
    <property type="match status" value="1"/>
</dbReference>
<dbReference type="Pfam" id="PF13116">
    <property type="entry name" value="YhdP"/>
    <property type="match status" value="1"/>
</dbReference>
<organism evidence="3 4">
    <name type="scientific">Sutterella massiliensis</name>
    <dbReference type="NCBI Taxonomy" id="1816689"/>
    <lineage>
        <taxon>Bacteria</taxon>
        <taxon>Pseudomonadati</taxon>
        <taxon>Pseudomonadota</taxon>
        <taxon>Betaproteobacteria</taxon>
        <taxon>Burkholderiales</taxon>
        <taxon>Sutterellaceae</taxon>
        <taxon>Sutterella</taxon>
    </lineage>
</organism>
<keyword evidence="1" id="KW-0812">Transmembrane</keyword>
<accession>A0ABS2DS58</accession>
<dbReference type="PANTHER" id="PTHR38690:SF1">
    <property type="entry name" value="PROTEASE"/>
    <property type="match status" value="1"/>
</dbReference>
<feature type="domain" description="YhdP central" evidence="2">
    <location>
        <begin position="26"/>
        <end position="1331"/>
    </location>
</feature>
<evidence type="ECO:0000313" key="4">
    <source>
        <dbReference type="Proteomes" id="UP000715095"/>
    </source>
</evidence>
<dbReference type="RefSeq" id="WP_205102623.1">
    <property type="nucleotide sequence ID" value="NZ_JACJJC010000008.1"/>
</dbReference>
<dbReference type="EMBL" id="JACJJC010000008">
    <property type="protein sequence ID" value="MBM6704152.1"/>
    <property type="molecule type" value="Genomic_DNA"/>
</dbReference>
<name>A0ABS2DS58_9BURK</name>
<keyword evidence="4" id="KW-1185">Reference proteome</keyword>
<proteinExistence type="predicted"/>
<evidence type="ECO:0000256" key="1">
    <source>
        <dbReference type="SAM" id="Phobius"/>
    </source>
</evidence>
<reference evidence="3 4" key="1">
    <citation type="journal article" date="2021" name="Sci. Rep.">
        <title>The distribution of antibiotic resistance genes in chicken gut microbiota commensals.</title>
        <authorList>
            <person name="Juricova H."/>
            <person name="Matiasovicova J."/>
            <person name="Kubasova T."/>
            <person name="Cejkova D."/>
            <person name="Rychlik I."/>
        </authorList>
    </citation>
    <scope>NUCLEOTIDE SEQUENCE [LARGE SCALE GENOMIC DNA]</scope>
    <source>
        <strain evidence="3 4">An829</strain>
    </source>
</reference>